<comment type="similarity">
    <text evidence="10">Belongs to the DNA photolyase family.</text>
</comment>
<dbReference type="PRINTS" id="PR00147">
    <property type="entry name" value="DNAPHOTLYASE"/>
</dbReference>
<evidence type="ECO:0000259" key="11">
    <source>
        <dbReference type="PROSITE" id="PS51645"/>
    </source>
</evidence>
<dbReference type="PANTHER" id="PTHR11455:SF9">
    <property type="entry name" value="CRYPTOCHROME CIRCADIAN CLOCK 5 ISOFORM X1"/>
    <property type="match status" value="1"/>
</dbReference>
<dbReference type="GO" id="GO:0009416">
    <property type="term" value="P:response to light stimulus"/>
    <property type="evidence" value="ECO:0007669"/>
    <property type="project" value="TreeGrafter"/>
</dbReference>
<dbReference type="PROSITE" id="PS00691">
    <property type="entry name" value="DNA_PHOTOLYASES_1_2"/>
    <property type="match status" value="1"/>
</dbReference>
<evidence type="ECO:0000256" key="9">
    <source>
        <dbReference type="PIRSR" id="PIRSR602081-2"/>
    </source>
</evidence>
<dbReference type="SUPFAM" id="SSF48173">
    <property type="entry name" value="Cryptochrome/photolyase FAD-binding domain"/>
    <property type="match status" value="1"/>
</dbReference>
<dbReference type="GO" id="GO:0003904">
    <property type="term" value="F:deoxyribodipyrimidine photo-lyase activity"/>
    <property type="evidence" value="ECO:0007669"/>
    <property type="project" value="UniProtKB-EC"/>
</dbReference>
<evidence type="ECO:0000313" key="12">
    <source>
        <dbReference type="EMBL" id="USJ24764.1"/>
    </source>
</evidence>
<keyword evidence="5 8" id="KW-0274">FAD</keyword>
<dbReference type="Gene3D" id="1.25.40.80">
    <property type="match status" value="1"/>
</dbReference>
<dbReference type="Gene3D" id="3.40.50.620">
    <property type="entry name" value="HUPs"/>
    <property type="match status" value="1"/>
</dbReference>
<dbReference type="EMBL" id="CP098807">
    <property type="protein sequence ID" value="USJ24764.1"/>
    <property type="molecule type" value="Genomic_DNA"/>
</dbReference>
<dbReference type="EC" id="4.1.99.3" evidence="2"/>
<name>A0A9Q8YBV3_ENSAD</name>
<dbReference type="PROSITE" id="PS51645">
    <property type="entry name" value="PHR_CRY_ALPHA_BETA"/>
    <property type="match status" value="1"/>
</dbReference>
<dbReference type="PANTHER" id="PTHR11455">
    <property type="entry name" value="CRYPTOCHROME"/>
    <property type="match status" value="1"/>
</dbReference>
<dbReference type="InterPro" id="IPR018394">
    <property type="entry name" value="DNA_photolyase_1_CS_C"/>
</dbReference>
<evidence type="ECO:0000256" key="4">
    <source>
        <dbReference type="ARBA" id="ARBA00022630"/>
    </source>
</evidence>
<keyword evidence="4 8" id="KW-0285">Flavoprotein</keyword>
<evidence type="ECO:0000256" key="7">
    <source>
        <dbReference type="ARBA" id="ARBA00033999"/>
    </source>
</evidence>
<accession>A0A9Q8YBV3</accession>
<reference evidence="12" key="1">
    <citation type="submission" date="2022-06" db="EMBL/GenBank/DDBJ databases">
        <title>Physiological and biochemical characterization and genomic elucidation of a strain of the genus Ensifer adhaerens M8 that combines arsenic oxidation and chromium reduction.</title>
        <authorList>
            <person name="Li X."/>
            <person name="Yu c."/>
        </authorList>
    </citation>
    <scope>NUCLEOTIDE SEQUENCE</scope>
    <source>
        <strain evidence="12">M8</strain>
    </source>
</reference>
<comment type="catalytic activity">
    <reaction evidence="7">
        <text>cyclobutadipyrimidine (in DNA) = 2 pyrimidine residues (in DNA).</text>
        <dbReference type="EC" id="4.1.99.3"/>
    </reaction>
</comment>
<dbReference type="GO" id="GO:0071949">
    <property type="term" value="F:FAD binding"/>
    <property type="evidence" value="ECO:0007669"/>
    <property type="project" value="TreeGrafter"/>
</dbReference>
<dbReference type="GO" id="GO:0000719">
    <property type="term" value="P:photoreactive repair"/>
    <property type="evidence" value="ECO:0007669"/>
    <property type="project" value="UniProtKB-ARBA"/>
</dbReference>
<dbReference type="FunFam" id="1.10.579.10:FF:000003">
    <property type="entry name" value="Deoxyribodipyrimidine photo-lyase"/>
    <property type="match status" value="1"/>
</dbReference>
<feature type="site" description="Electron transfer via tryptophanyl radical" evidence="9">
    <location>
        <position position="363"/>
    </location>
</feature>
<dbReference type="RefSeq" id="WP_252160544.1">
    <property type="nucleotide sequence ID" value="NZ_CP098807.1"/>
</dbReference>
<dbReference type="InterPro" id="IPR036155">
    <property type="entry name" value="Crypto/Photolyase_N_sf"/>
</dbReference>
<evidence type="ECO:0000256" key="1">
    <source>
        <dbReference type="ARBA" id="ARBA00001932"/>
    </source>
</evidence>
<feature type="site" description="Electron transfer via tryptophanyl radical" evidence="9">
    <location>
        <position position="310"/>
    </location>
</feature>
<dbReference type="GO" id="GO:0003677">
    <property type="term" value="F:DNA binding"/>
    <property type="evidence" value="ECO:0007669"/>
    <property type="project" value="TreeGrafter"/>
</dbReference>
<keyword evidence="6 10" id="KW-0157">Chromophore</keyword>
<feature type="site" description="Electron transfer via tryptophanyl radical" evidence="9">
    <location>
        <position position="386"/>
    </location>
</feature>
<protein>
    <recommendedName>
        <fullName evidence="3">Deoxyribodipyrimidine photo-lyase</fullName>
        <ecNumber evidence="2">4.1.99.3</ecNumber>
    </recommendedName>
</protein>
<organism evidence="12 13">
    <name type="scientific">Ensifer adhaerens</name>
    <name type="common">Sinorhizobium morelense</name>
    <dbReference type="NCBI Taxonomy" id="106592"/>
    <lineage>
        <taxon>Bacteria</taxon>
        <taxon>Pseudomonadati</taxon>
        <taxon>Pseudomonadota</taxon>
        <taxon>Alphaproteobacteria</taxon>
        <taxon>Hyphomicrobiales</taxon>
        <taxon>Rhizobiaceae</taxon>
        <taxon>Sinorhizobium/Ensifer group</taxon>
        <taxon>Ensifer</taxon>
    </lineage>
</organism>
<feature type="binding site" evidence="8">
    <location>
        <position position="229"/>
    </location>
    <ligand>
        <name>FAD</name>
        <dbReference type="ChEBI" id="CHEBI:57692"/>
    </ligand>
</feature>
<evidence type="ECO:0000256" key="6">
    <source>
        <dbReference type="ARBA" id="ARBA00022991"/>
    </source>
</evidence>
<comment type="cofactor">
    <cofactor evidence="8">
        <name>FAD</name>
        <dbReference type="ChEBI" id="CHEBI:57692"/>
    </cofactor>
    <text evidence="8">Binds 1 FAD per subunit.</text>
</comment>
<evidence type="ECO:0000256" key="2">
    <source>
        <dbReference type="ARBA" id="ARBA00013149"/>
    </source>
</evidence>
<dbReference type="InterPro" id="IPR002081">
    <property type="entry name" value="Cryptochrome/DNA_photolyase_1"/>
</dbReference>
<evidence type="ECO:0000256" key="3">
    <source>
        <dbReference type="ARBA" id="ARBA00014046"/>
    </source>
</evidence>
<feature type="binding site" evidence="8">
    <location>
        <position position="276"/>
    </location>
    <ligand>
        <name>FAD</name>
        <dbReference type="ChEBI" id="CHEBI:57692"/>
    </ligand>
</feature>
<dbReference type="AlphaFoldDB" id="A0A9Q8YBV3"/>
<feature type="binding site" evidence="8">
    <location>
        <begin position="376"/>
        <end position="378"/>
    </location>
    <ligand>
        <name>FAD</name>
        <dbReference type="ChEBI" id="CHEBI:57692"/>
    </ligand>
</feature>
<sequence length="491" mass="55064">MTKAAAPPIIVWFRKDLRLADNRALSAAAGEAAVIPLYIREPADSGNGPLGAAQAWWLHHSLEALGASLARHASRLVLRSGAPLDVIVEIARASGAERIYWNRRYDPNGIATDTALKKALAERGIIAESFAGQLLHEPMRLLTTTGGPYRVFTPFWRALELKNEPAPPIDRPHHIAAPGAWPRSERLDDWSLLPTKPDWAATFSEVWTPGEDGAATRLEEFVDEKLDAYKRCRDIPDADGTSLLSPHLAFGEISPAQAWHAAAGPQADSGEGAATFRKELAWREFSYHLLFHYPELGRRNLDRRFDRFHWLNDEDDFTRWTRGLTGYPIVDAGMRQLWRHGYMHNRVRMIVASFLIKDLLVDWRKGEAWFRDTLVDADPANNAASWQWVAGSGADAAPFFRIFNPLLQGEKFDPDGLYVKRFVPELERLHPRYVHRPFAAPATTLAEAGIELGTTYPKPIVDHALARDRALAAFRQITSAPGVSEETWSLR</sequence>
<proteinExistence type="inferred from homology"/>
<feature type="binding site" evidence="8">
    <location>
        <begin position="241"/>
        <end position="245"/>
    </location>
    <ligand>
        <name>FAD</name>
        <dbReference type="ChEBI" id="CHEBI:57692"/>
    </ligand>
</feature>
<dbReference type="Pfam" id="PF03441">
    <property type="entry name" value="FAD_binding_7"/>
    <property type="match status" value="1"/>
</dbReference>
<evidence type="ECO:0000256" key="5">
    <source>
        <dbReference type="ARBA" id="ARBA00022827"/>
    </source>
</evidence>
<dbReference type="SUPFAM" id="SSF52425">
    <property type="entry name" value="Cryptochrome/photolyase, N-terminal domain"/>
    <property type="match status" value="1"/>
</dbReference>
<dbReference type="PROSITE" id="PS00394">
    <property type="entry name" value="DNA_PHOTOLYASES_1_1"/>
    <property type="match status" value="1"/>
</dbReference>
<dbReference type="InterPro" id="IPR005101">
    <property type="entry name" value="Cryptochr/Photolyase_FAD-bd"/>
</dbReference>
<dbReference type="Gene3D" id="1.10.579.10">
    <property type="entry name" value="DNA Cyclobutane Dipyrimidine Photolyase, subunit A, domain 3"/>
    <property type="match status" value="1"/>
</dbReference>
<comment type="cofactor">
    <cofactor evidence="1">
        <name>(6R)-5,10-methylene-5,6,7,8-tetrahydrofolate</name>
        <dbReference type="ChEBI" id="CHEBI:15636"/>
    </cofactor>
</comment>
<evidence type="ECO:0000256" key="10">
    <source>
        <dbReference type="RuleBase" id="RU004182"/>
    </source>
</evidence>
<gene>
    <name evidence="12" type="ORF">NE863_07305</name>
</gene>
<feature type="domain" description="Photolyase/cryptochrome alpha/beta" evidence="11">
    <location>
        <begin position="7"/>
        <end position="135"/>
    </location>
</feature>
<dbReference type="Proteomes" id="UP001055460">
    <property type="component" value="Chromosome"/>
</dbReference>
<dbReference type="InterPro" id="IPR036134">
    <property type="entry name" value="Crypto/Photolyase_FAD-like_sf"/>
</dbReference>
<dbReference type="Pfam" id="PF00875">
    <property type="entry name" value="DNA_photolyase"/>
    <property type="match status" value="1"/>
</dbReference>
<dbReference type="InterPro" id="IPR006050">
    <property type="entry name" value="DNA_photolyase_N"/>
</dbReference>
<evidence type="ECO:0000313" key="13">
    <source>
        <dbReference type="Proteomes" id="UP001055460"/>
    </source>
</evidence>
<dbReference type="InterPro" id="IPR014729">
    <property type="entry name" value="Rossmann-like_a/b/a_fold"/>
</dbReference>
<evidence type="ECO:0000256" key="8">
    <source>
        <dbReference type="PIRSR" id="PIRSR602081-1"/>
    </source>
</evidence>